<dbReference type="KEGG" id="epa:110252957"/>
<dbReference type="Proteomes" id="UP000887567">
    <property type="component" value="Unplaced"/>
</dbReference>
<reference evidence="3" key="1">
    <citation type="submission" date="2022-11" db="UniProtKB">
        <authorList>
            <consortium name="EnsemblMetazoa"/>
        </authorList>
    </citation>
    <scope>IDENTIFICATION</scope>
</reference>
<accession>A0A913Y6F9</accession>
<protein>
    <recommendedName>
        <fullName evidence="2">Peptidase M16 middle/third domain-containing protein</fullName>
    </recommendedName>
</protein>
<dbReference type="PANTHER" id="PTHR43690">
    <property type="entry name" value="NARDILYSIN"/>
    <property type="match status" value="1"/>
</dbReference>
<dbReference type="EnsemblMetazoa" id="XM_021059817.2">
    <property type="protein sequence ID" value="XP_020915476.1"/>
    <property type="gene ID" value="LOC110252957"/>
</dbReference>
<keyword evidence="4" id="KW-1185">Reference proteome</keyword>
<dbReference type="GO" id="GO:0046872">
    <property type="term" value="F:metal ion binding"/>
    <property type="evidence" value="ECO:0007669"/>
    <property type="project" value="UniProtKB-KW"/>
</dbReference>
<dbReference type="PANTHER" id="PTHR43690:SF18">
    <property type="entry name" value="INSULIN-DEGRADING ENZYME-RELATED"/>
    <property type="match status" value="1"/>
</dbReference>
<sequence>MFLKVLEYNLKEISYAADVAQLSYSMNVHESGIVLKLDGFNHKLPLLFQTIVQHFVNFEVTEQIFEVVKKQLSRVYRNCIIKPNKLVRSVRLSILQLVKWSIVEKEGAIDSITLDDLKNFAISFKAQLYFESLIQGNVTAAEAVSLQDHLYKMVDPSPLLPCFHPEVNAK</sequence>
<dbReference type="RefSeq" id="XP_020915476.1">
    <property type="nucleotide sequence ID" value="XM_021059817.2"/>
</dbReference>
<name>A0A913Y6F9_EXADI</name>
<evidence type="ECO:0000256" key="1">
    <source>
        <dbReference type="ARBA" id="ARBA00022723"/>
    </source>
</evidence>
<feature type="domain" description="Peptidase M16 middle/third" evidence="2">
    <location>
        <begin position="1"/>
        <end position="105"/>
    </location>
</feature>
<dbReference type="InterPro" id="IPR011249">
    <property type="entry name" value="Metalloenz_LuxS/M16"/>
</dbReference>
<dbReference type="OrthoDB" id="4953at2759"/>
<dbReference type="Pfam" id="PF16187">
    <property type="entry name" value="Peptidase_M16_M"/>
    <property type="match status" value="1"/>
</dbReference>
<dbReference type="InterPro" id="IPR032632">
    <property type="entry name" value="Peptidase_M16_M"/>
</dbReference>
<dbReference type="GeneID" id="110252957"/>
<organism evidence="3 4">
    <name type="scientific">Exaiptasia diaphana</name>
    <name type="common">Tropical sea anemone</name>
    <name type="synonym">Aiptasia pulchella</name>
    <dbReference type="NCBI Taxonomy" id="2652724"/>
    <lineage>
        <taxon>Eukaryota</taxon>
        <taxon>Metazoa</taxon>
        <taxon>Cnidaria</taxon>
        <taxon>Anthozoa</taxon>
        <taxon>Hexacorallia</taxon>
        <taxon>Actiniaria</taxon>
        <taxon>Aiptasiidae</taxon>
        <taxon>Exaiptasia</taxon>
    </lineage>
</organism>
<evidence type="ECO:0000313" key="3">
    <source>
        <dbReference type="EnsemblMetazoa" id="XP_020915476.1"/>
    </source>
</evidence>
<dbReference type="AlphaFoldDB" id="A0A913Y6F9"/>
<dbReference type="InterPro" id="IPR050626">
    <property type="entry name" value="Peptidase_M16"/>
</dbReference>
<evidence type="ECO:0000259" key="2">
    <source>
        <dbReference type="Pfam" id="PF16187"/>
    </source>
</evidence>
<evidence type="ECO:0000313" key="4">
    <source>
        <dbReference type="Proteomes" id="UP000887567"/>
    </source>
</evidence>
<dbReference type="Gene3D" id="3.30.830.10">
    <property type="entry name" value="Metalloenzyme, LuxS/M16 peptidase-like"/>
    <property type="match status" value="1"/>
</dbReference>
<dbReference type="SUPFAM" id="SSF63411">
    <property type="entry name" value="LuxS/MPP-like metallohydrolase"/>
    <property type="match status" value="1"/>
</dbReference>
<keyword evidence="1" id="KW-0479">Metal-binding</keyword>
<proteinExistence type="predicted"/>